<dbReference type="SUPFAM" id="SSF56801">
    <property type="entry name" value="Acetyl-CoA synthetase-like"/>
    <property type="match status" value="1"/>
</dbReference>
<dbReference type="Pfam" id="PF13193">
    <property type="entry name" value="AMP-binding_C"/>
    <property type="match status" value="1"/>
</dbReference>
<protein>
    <submittedName>
        <fullName evidence="4">Unannotated protein</fullName>
    </submittedName>
</protein>
<dbReference type="GO" id="GO:0044550">
    <property type="term" value="P:secondary metabolite biosynthetic process"/>
    <property type="evidence" value="ECO:0007669"/>
    <property type="project" value="TreeGrafter"/>
</dbReference>
<keyword evidence="1" id="KW-0436">Ligase</keyword>
<evidence type="ECO:0000256" key="1">
    <source>
        <dbReference type="ARBA" id="ARBA00022598"/>
    </source>
</evidence>
<name>A0A6J6R1C0_9ZZZZ</name>
<dbReference type="InterPro" id="IPR020845">
    <property type="entry name" value="AMP-binding_CS"/>
</dbReference>
<dbReference type="InterPro" id="IPR025110">
    <property type="entry name" value="AMP-bd_C"/>
</dbReference>
<evidence type="ECO:0000313" key="4">
    <source>
        <dbReference type="EMBL" id="CAB4715298.1"/>
    </source>
</evidence>
<dbReference type="AlphaFoldDB" id="A0A6J6R1C0"/>
<dbReference type="GO" id="GO:0016878">
    <property type="term" value="F:acid-thiol ligase activity"/>
    <property type="evidence" value="ECO:0007669"/>
    <property type="project" value="TreeGrafter"/>
</dbReference>
<evidence type="ECO:0000259" key="3">
    <source>
        <dbReference type="Pfam" id="PF13193"/>
    </source>
</evidence>
<dbReference type="EMBL" id="CAEZYL010000004">
    <property type="protein sequence ID" value="CAB4715298.1"/>
    <property type="molecule type" value="Genomic_DNA"/>
</dbReference>
<organism evidence="4">
    <name type="scientific">freshwater metagenome</name>
    <dbReference type="NCBI Taxonomy" id="449393"/>
    <lineage>
        <taxon>unclassified sequences</taxon>
        <taxon>metagenomes</taxon>
        <taxon>ecological metagenomes</taxon>
    </lineage>
</organism>
<evidence type="ECO:0000259" key="2">
    <source>
        <dbReference type="Pfam" id="PF00501"/>
    </source>
</evidence>
<dbReference type="PROSITE" id="PS00455">
    <property type="entry name" value="AMP_BINDING"/>
    <property type="match status" value="1"/>
</dbReference>
<dbReference type="PANTHER" id="PTHR43352">
    <property type="entry name" value="ACETYL-COA SYNTHETASE"/>
    <property type="match status" value="1"/>
</dbReference>
<reference evidence="4" key="1">
    <citation type="submission" date="2020-05" db="EMBL/GenBank/DDBJ databases">
        <authorList>
            <person name="Chiriac C."/>
            <person name="Salcher M."/>
            <person name="Ghai R."/>
            <person name="Kavagutti S V."/>
        </authorList>
    </citation>
    <scope>NUCLEOTIDE SEQUENCE</scope>
</reference>
<dbReference type="InterPro" id="IPR045851">
    <property type="entry name" value="AMP-bd_C_sf"/>
</dbReference>
<feature type="domain" description="AMP-dependent synthetase/ligase" evidence="2">
    <location>
        <begin position="47"/>
        <end position="389"/>
    </location>
</feature>
<gene>
    <name evidence="4" type="ORF">UFOPK2689_00180</name>
</gene>
<dbReference type="InterPro" id="IPR042099">
    <property type="entry name" value="ANL_N_sf"/>
</dbReference>
<dbReference type="PANTHER" id="PTHR43352:SF1">
    <property type="entry name" value="ANTHRANILATE--COA LIGASE"/>
    <property type="match status" value="1"/>
</dbReference>
<dbReference type="Gene3D" id="3.40.50.12780">
    <property type="entry name" value="N-terminal domain of ligase-like"/>
    <property type="match status" value="1"/>
</dbReference>
<proteinExistence type="predicted"/>
<feature type="domain" description="AMP-binding enzyme C-terminal" evidence="3">
    <location>
        <begin position="443"/>
        <end position="521"/>
    </location>
</feature>
<dbReference type="InterPro" id="IPR000873">
    <property type="entry name" value="AMP-dep_synth/lig_dom"/>
</dbReference>
<sequence>MFKSAHIDTYCRENLPPTEQWPWLNQEFIDSHYPERINASVELLDQTITNYGGDRRAVIAAEGEFTYQEILDRTCQVSNFLTAQGVQPGNRVLLRGPNNASTVVLWLAVLRIGAVAVTTIALQRASELEKIVKVADVQFALIDHRYTDEWHALTEFKGKTFIYGGENDLFALADKEPKHHTPCDTASDDVAILAFTSGSTGVPKATMHFHRDILAIQDTFAKETLKANTDDLFAGTPPIAFTFGLGGSVIFPFRIGASTLLLEGATPPVLLEKIAEHKVTVLFTAPTAYRAMLKVNKPELAASLRRCVSAGEHLPESTWRAWHDATGIKLIDGIGSTEMLHIFISASDEEIVPGMTGKAVPGYEAMVVDNDFKQVPAGEIGFLAVRGPTGVRYLHDERQKIYAVNGWNVTGDLYLQDEKGYFKYQSRADDMIISSGYNIAAPEVENALLTHTAVSEVAVVGEEDPERGILVVAYVVLNSGVTGDEALVKDMQDWVKAKIAPFKYPRRINFVESLPKTTTGKLQRFRLKNQG</sequence>
<dbReference type="Pfam" id="PF00501">
    <property type="entry name" value="AMP-binding"/>
    <property type="match status" value="1"/>
</dbReference>
<dbReference type="Gene3D" id="3.30.300.30">
    <property type="match status" value="1"/>
</dbReference>
<accession>A0A6J6R1C0</accession>